<reference evidence="1" key="2">
    <citation type="submission" date="2018-08" db="UniProtKB">
        <authorList>
            <consortium name="EnsemblPlants"/>
        </authorList>
    </citation>
    <scope>IDENTIFICATION</scope>
    <source>
        <strain evidence="1">Yugu1</strain>
    </source>
</reference>
<proteinExistence type="predicted"/>
<dbReference type="AlphaFoldDB" id="K3Y0R4"/>
<organism evidence="1 2">
    <name type="scientific">Setaria italica</name>
    <name type="common">Foxtail millet</name>
    <name type="synonym">Panicum italicum</name>
    <dbReference type="NCBI Taxonomy" id="4555"/>
    <lineage>
        <taxon>Eukaryota</taxon>
        <taxon>Viridiplantae</taxon>
        <taxon>Streptophyta</taxon>
        <taxon>Embryophyta</taxon>
        <taxon>Tracheophyta</taxon>
        <taxon>Spermatophyta</taxon>
        <taxon>Magnoliopsida</taxon>
        <taxon>Liliopsida</taxon>
        <taxon>Poales</taxon>
        <taxon>Poaceae</taxon>
        <taxon>PACMAD clade</taxon>
        <taxon>Panicoideae</taxon>
        <taxon>Panicodae</taxon>
        <taxon>Paniceae</taxon>
        <taxon>Cenchrinae</taxon>
        <taxon>Setaria</taxon>
    </lineage>
</organism>
<evidence type="ECO:0000313" key="2">
    <source>
        <dbReference type="Proteomes" id="UP000004995"/>
    </source>
</evidence>
<accession>K3Y0R4</accession>
<name>K3Y0R4_SETIT</name>
<dbReference type="Proteomes" id="UP000004995">
    <property type="component" value="Unassembled WGS sequence"/>
</dbReference>
<dbReference type="EMBL" id="AGNK02002299">
    <property type="status" value="NOT_ANNOTATED_CDS"/>
    <property type="molecule type" value="Genomic_DNA"/>
</dbReference>
<evidence type="ECO:0000313" key="1">
    <source>
        <dbReference type="EnsemblPlants" id="KQL09968"/>
    </source>
</evidence>
<sequence>MEPLVIQNSERTTKQLMIICRHSMIRRQAVSLSHTISGNGPAITCLQRASAWPLKIQRSNF</sequence>
<protein>
    <submittedName>
        <fullName evidence="1">Uncharacterized protein</fullName>
    </submittedName>
</protein>
<dbReference type="EnsemblPlants" id="KQL09968">
    <property type="protein sequence ID" value="KQL09968"/>
    <property type="gene ID" value="SETIT_007775mg"/>
</dbReference>
<dbReference type="InParanoid" id="K3Y0R4"/>
<dbReference type="HOGENOM" id="CLU_2927017_0_0_1"/>
<keyword evidence="2" id="KW-1185">Reference proteome</keyword>
<dbReference type="Gramene" id="KQL09968">
    <property type="protein sequence ID" value="KQL09968"/>
    <property type="gene ID" value="SETIT_007775mg"/>
</dbReference>
<reference evidence="2" key="1">
    <citation type="journal article" date="2012" name="Nat. Biotechnol.">
        <title>Reference genome sequence of the model plant Setaria.</title>
        <authorList>
            <person name="Bennetzen J.L."/>
            <person name="Schmutz J."/>
            <person name="Wang H."/>
            <person name="Percifield R."/>
            <person name="Hawkins J."/>
            <person name="Pontaroli A.C."/>
            <person name="Estep M."/>
            <person name="Feng L."/>
            <person name="Vaughn J.N."/>
            <person name="Grimwood J."/>
            <person name="Jenkins J."/>
            <person name="Barry K."/>
            <person name="Lindquist E."/>
            <person name="Hellsten U."/>
            <person name="Deshpande S."/>
            <person name="Wang X."/>
            <person name="Wu X."/>
            <person name="Mitros T."/>
            <person name="Triplett J."/>
            <person name="Yang X."/>
            <person name="Ye C.Y."/>
            <person name="Mauro-Herrera M."/>
            <person name="Wang L."/>
            <person name="Li P."/>
            <person name="Sharma M."/>
            <person name="Sharma R."/>
            <person name="Ronald P.C."/>
            <person name="Panaud O."/>
            <person name="Kellogg E.A."/>
            <person name="Brutnell T.P."/>
            <person name="Doust A.N."/>
            <person name="Tuskan G.A."/>
            <person name="Rokhsar D."/>
            <person name="Devos K.M."/>
        </authorList>
    </citation>
    <scope>NUCLEOTIDE SEQUENCE [LARGE SCALE GENOMIC DNA]</scope>
    <source>
        <strain evidence="2">cv. Yugu1</strain>
    </source>
</reference>